<keyword evidence="4" id="KW-1185">Reference proteome</keyword>
<reference evidence="3 4" key="1">
    <citation type="journal article" date="2009" name="Appl. Environ. Microbiol.">
        <title>Three genomes from the phylum Acidobacteria provide insight into the lifestyles of these microorganisms in soils.</title>
        <authorList>
            <person name="Ward N.L."/>
            <person name="Challacombe J.F."/>
            <person name="Janssen P.H."/>
            <person name="Henrissat B."/>
            <person name="Coutinho P.M."/>
            <person name="Wu M."/>
            <person name="Xie G."/>
            <person name="Haft D.H."/>
            <person name="Sait M."/>
            <person name="Badger J."/>
            <person name="Barabote R.D."/>
            <person name="Bradley B."/>
            <person name="Brettin T.S."/>
            <person name="Brinkac L.M."/>
            <person name="Bruce D."/>
            <person name="Creasy T."/>
            <person name="Daugherty S.C."/>
            <person name="Davidsen T.M."/>
            <person name="DeBoy R.T."/>
            <person name="Detter J.C."/>
            <person name="Dodson R.J."/>
            <person name="Durkin A.S."/>
            <person name="Ganapathy A."/>
            <person name="Gwinn-Giglio M."/>
            <person name="Han C.S."/>
            <person name="Khouri H."/>
            <person name="Kiss H."/>
            <person name="Kothari S.P."/>
            <person name="Madupu R."/>
            <person name="Nelson K.E."/>
            <person name="Nelson W.C."/>
            <person name="Paulsen I."/>
            <person name="Penn K."/>
            <person name="Ren Q."/>
            <person name="Rosovitz M.J."/>
            <person name="Selengut J.D."/>
            <person name="Shrivastava S."/>
            <person name="Sullivan S.A."/>
            <person name="Tapia R."/>
            <person name="Thompson L.S."/>
            <person name="Watkins K.L."/>
            <person name="Yang Q."/>
            <person name="Yu C."/>
            <person name="Zafar N."/>
            <person name="Zhou L."/>
            <person name="Kuske C.R."/>
        </authorList>
    </citation>
    <scope>NUCLEOTIDE SEQUENCE [LARGE SCALE GENOMIC DNA]</scope>
    <source>
        <strain evidence="3 4">Ellin345</strain>
    </source>
</reference>
<dbReference type="OrthoDB" id="1433532at2"/>
<dbReference type="AlphaFoldDB" id="Q1ISH7"/>
<dbReference type="InterPro" id="IPR025979">
    <property type="entry name" value="ChrR-like_cupin_dom"/>
</dbReference>
<dbReference type="RefSeq" id="WP_011521975.1">
    <property type="nucleotide sequence ID" value="NC_008009.1"/>
</dbReference>
<sequence>MKPSRFLSLTICVLLFGATQARIVGAHGHENTAHTPDTIQWAPAPPVVEPGAQIAVLEGDPMASTGDYTIRLKMPNGYRINPHWHPLRENVTVISGTFKVGMGDTFDADKMAAFPAGSFAYLDPDMHHYAMAVGEVVVQVHGQSPVKFNYVNPSDDPSRRK</sequence>
<dbReference type="CDD" id="cd06989">
    <property type="entry name" value="cupin_DRT102"/>
    <property type="match status" value="1"/>
</dbReference>
<dbReference type="eggNOG" id="COG1917">
    <property type="taxonomic scope" value="Bacteria"/>
</dbReference>
<dbReference type="Pfam" id="PF12973">
    <property type="entry name" value="Cupin_7"/>
    <property type="match status" value="1"/>
</dbReference>
<evidence type="ECO:0000259" key="2">
    <source>
        <dbReference type="Pfam" id="PF12973"/>
    </source>
</evidence>
<name>Q1ISH7_KORVE</name>
<dbReference type="HOGENOM" id="CLU_114915_1_1_0"/>
<evidence type="ECO:0000256" key="1">
    <source>
        <dbReference type="SAM" id="SignalP"/>
    </source>
</evidence>
<accession>Q1ISH7</accession>
<organism evidence="3 4">
    <name type="scientific">Koribacter versatilis (strain Ellin345)</name>
    <dbReference type="NCBI Taxonomy" id="204669"/>
    <lineage>
        <taxon>Bacteria</taxon>
        <taxon>Pseudomonadati</taxon>
        <taxon>Acidobacteriota</taxon>
        <taxon>Terriglobia</taxon>
        <taxon>Terriglobales</taxon>
        <taxon>Candidatus Korobacteraceae</taxon>
        <taxon>Candidatus Korobacter</taxon>
    </lineage>
</organism>
<dbReference type="EMBL" id="CP000360">
    <property type="protein sequence ID" value="ABF40173.1"/>
    <property type="molecule type" value="Genomic_DNA"/>
</dbReference>
<dbReference type="KEGG" id="aba:Acid345_1170"/>
<feature type="chain" id="PRO_5004191931" description="ChrR-like cupin domain-containing protein" evidence="1">
    <location>
        <begin position="22"/>
        <end position="161"/>
    </location>
</feature>
<gene>
    <name evidence="3" type="ordered locus">Acid345_1170</name>
</gene>
<dbReference type="Proteomes" id="UP000002432">
    <property type="component" value="Chromosome"/>
</dbReference>
<dbReference type="InterPro" id="IPR014710">
    <property type="entry name" value="RmlC-like_jellyroll"/>
</dbReference>
<keyword evidence="1" id="KW-0732">Signal</keyword>
<protein>
    <recommendedName>
        <fullName evidence="2">ChrR-like cupin domain-containing protein</fullName>
    </recommendedName>
</protein>
<evidence type="ECO:0000313" key="3">
    <source>
        <dbReference type="EMBL" id="ABF40173.1"/>
    </source>
</evidence>
<evidence type="ECO:0000313" key="4">
    <source>
        <dbReference type="Proteomes" id="UP000002432"/>
    </source>
</evidence>
<proteinExistence type="predicted"/>
<feature type="domain" description="ChrR-like cupin" evidence="2">
    <location>
        <begin position="33"/>
        <end position="141"/>
    </location>
</feature>
<dbReference type="InterPro" id="IPR011051">
    <property type="entry name" value="RmlC_Cupin_sf"/>
</dbReference>
<dbReference type="SUPFAM" id="SSF51182">
    <property type="entry name" value="RmlC-like cupins"/>
    <property type="match status" value="1"/>
</dbReference>
<dbReference type="Gene3D" id="2.60.120.10">
    <property type="entry name" value="Jelly Rolls"/>
    <property type="match status" value="1"/>
</dbReference>
<feature type="signal peptide" evidence="1">
    <location>
        <begin position="1"/>
        <end position="21"/>
    </location>
</feature>
<dbReference type="STRING" id="204669.Acid345_1170"/>
<dbReference type="EnsemblBacteria" id="ABF40173">
    <property type="protein sequence ID" value="ABF40173"/>
    <property type="gene ID" value="Acid345_1170"/>
</dbReference>